<gene>
    <name evidence="3" type="ORF">AGR7C_Cc260346</name>
</gene>
<comment type="similarity">
    <text evidence="1 2">Belongs to the UPF0102 family.</text>
</comment>
<evidence type="ECO:0000313" key="4">
    <source>
        <dbReference type="Proteomes" id="UP000191987"/>
    </source>
</evidence>
<dbReference type="InterPro" id="IPR003509">
    <property type="entry name" value="UPF0102_YraN-like"/>
</dbReference>
<dbReference type="HAMAP" id="MF_00048">
    <property type="entry name" value="UPF0102"/>
    <property type="match status" value="1"/>
</dbReference>
<evidence type="ECO:0000256" key="1">
    <source>
        <dbReference type="ARBA" id="ARBA00006738"/>
    </source>
</evidence>
<evidence type="ECO:0000256" key="2">
    <source>
        <dbReference type="HAMAP-Rule" id="MF_00048"/>
    </source>
</evidence>
<dbReference type="EMBL" id="FBWG01000019">
    <property type="protein sequence ID" value="CUX33971.1"/>
    <property type="molecule type" value="Genomic_DNA"/>
</dbReference>
<organism evidence="3 4">
    <name type="scientific">Agrobacterium deltaense Zutra 3/1</name>
    <dbReference type="NCBI Taxonomy" id="1183427"/>
    <lineage>
        <taxon>Bacteria</taxon>
        <taxon>Pseudomonadati</taxon>
        <taxon>Pseudomonadota</taxon>
        <taxon>Alphaproteobacteria</taxon>
        <taxon>Hyphomicrobiales</taxon>
        <taxon>Rhizobiaceae</taxon>
        <taxon>Rhizobium/Agrobacterium group</taxon>
        <taxon>Agrobacterium</taxon>
    </lineage>
</organism>
<dbReference type="Proteomes" id="UP000191987">
    <property type="component" value="Unassembled WGS sequence"/>
</dbReference>
<dbReference type="Pfam" id="PF02021">
    <property type="entry name" value="UPF0102"/>
    <property type="match status" value="1"/>
</dbReference>
<dbReference type="InterPro" id="IPR011856">
    <property type="entry name" value="tRNA_endonuc-like_dom_sf"/>
</dbReference>
<proteinExistence type="inferred from homology"/>
<protein>
    <recommendedName>
        <fullName evidence="2">UPF0102 protein AGR7C_Cc260346</fullName>
    </recommendedName>
</protein>
<sequence length="122" mass="13958">MAADGRSNKRRKAERRGHAAEYWAALYLLLKGYRILAIRYRTRLGEIDLIARKNDLVAIVEVKARTSGEGAVDAVGFHSQQRIRAAADLWLARRKDAARFSLRFDIIAVLPRRLPQHFIDAF</sequence>
<name>A0A1S7QBD2_9HYPH</name>
<dbReference type="NCBIfam" id="NF009151">
    <property type="entry name" value="PRK12497.1-5"/>
    <property type="match status" value="1"/>
</dbReference>
<dbReference type="Gene3D" id="3.40.1350.10">
    <property type="match status" value="1"/>
</dbReference>
<dbReference type="SUPFAM" id="SSF52980">
    <property type="entry name" value="Restriction endonuclease-like"/>
    <property type="match status" value="1"/>
</dbReference>
<dbReference type="NCBIfam" id="TIGR00252">
    <property type="entry name" value="YraN family protein"/>
    <property type="match status" value="1"/>
</dbReference>
<dbReference type="PANTHER" id="PTHR34039:SF1">
    <property type="entry name" value="UPF0102 PROTEIN YRAN"/>
    <property type="match status" value="1"/>
</dbReference>
<dbReference type="PANTHER" id="PTHR34039">
    <property type="entry name" value="UPF0102 PROTEIN YRAN"/>
    <property type="match status" value="1"/>
</dbReference>
<evidence type="ECO:0000313" key="3">
    <source>
        <dbReference type="EMBL" id="CUX33971.1"/>
    </source>
</evidence>
<reference evidence="3 4" key="1">
    <citation type="submission" date="2016-01" db="EMBL/GenBank/DDBJ databases">
        <authorList>
            <person name="Oliw E.H."/>
        </authorList>
    </citation>
    <scope>NUCLEOTIDE SEQUENCE [LARGE SCALE GENOMIC DNA]</scope>
    <source>
        <strain evidence="3 4">Zutra 3-1</strain>
    </source>
</reference>
<dbReference type="GO" id="GO:0003676">
    <property type="term" value="F:nucleic acid binding"/>
    <property type="evidence" value="ECO:0007669"/>
    <property type="project" value="InterPro"/>
</dbReference>
<accession>A0A1S7QBD2</accession>
<dbReference type="InterPro" id="IPR011335">
    <property type="entry name" value="Restrct_endonuc-II-like"/>
</dbReference>
<dbReference type="AlphaFoldDB" id="A0A1S7QBD2"/>
<dbReference type="RefSeq" id="WP_080818122.1">
    <property type="nucleotide sequence ID" value="NZ_LT009748.1"/>
</dbReference>